<keyword evidence="1" id="KW-1003">Cell membrane</keyword>
<keyword evidence="2" id="KW-1133">Transmembrane helix</keyword>
<evidence type="ECO:0000256" key="1">
    <source>
        <dbReference type="PIRNR" id="PIRNR018579"/>
    </source>
</evidence>
<comment type="subcellular location">
    <subcellularLocation>
        <location evidence="1">Cell membrane</location>
        <topology evidence="1">Multi-pass membrane protein</topology>
    </subcellularLocation>
</comment>
<dbReference type="PIRSF" id="PIRSF018579">
    <property type="entry name" value="Sbp"/>
    <property type="match status" value="1"/>
</dbReference>
<dbReference type="InterPro" id="IPR009709">
    <property type="entry name" value="DUF1290"/>
</dbReference>
<sequence>MIIGIFGIIIGLVIGFYLPIAFPTIYSPYTSVALLAAIDSVFGAIRATLENKFNSTIFVTGFIGNAIIAGLLAYIGDKMGVPLYYAAIFTFGSRLFQNFAIIRRMLIEKFNNR</sequence>
<feature type="transmembrane region" description="Helical" evidence="2">
    <location>
        <begin position="82"/>
        <end position="102"/>
    </location>
</feature>
<keyword evidence="4" id="KW-1185">Reference proteome</keyword>
<gene>
    <name evidence="3" type="ORF">SAMN02194393_03214</name>
</gene>
<evidence type="ECO:0000313" key="3">
    <source>
        <dbReference type="EMBL" id="SKC78806.1"/>
    </source>
</evidence>
<feature type="transmembrane region" description="Helical" evidence="2">
    <location>
        <begin position="56"/>
        <end position="76"/>
    </location>
</feature>
<dbReference type="STRING" id="36842.SAMN02194393_03214"/>
<proteinExistence type="inferred from homology"/>
<organism evidence="3 4">
    <name type="scientific">Maledivibacter halophilus</name>
    <dbReference type="NCBI Taxonomy" id="36842"/>
    <lineage>
        <taxon>Bacteria</taxon>
        <taxon>Bacillati</taxon>
        <taxon>Bacillota</taxon>
        <taxon>Clostridia</taxon>
        <taxon>Peptostreptococcales</taxon>
        <taxon>Caminicellaceae</taxon>
        <taxon>Maledivibacter</taxon>
    </lineage>
</organism>
<evidence type="ECO:0000256" key="2">
    <source>
        <dbReference type="SAM" id="Phobius"/>
    </source>
</evidence>
<dbReference type="RefSeq" id="WP_208985073.1">
    <property type="nucleotide sequence ID" value="NZ_FUZT01000008.1"/>
</dbReference>
<dbReference type="AlphaFoldDB" id="A0A1T5LS51"/>
<accession>A0A1T5LS51</accession>
<comment type="similarity">
    <text evidence="1">Belongs to the sbp family.</text>
</comment>
<evidence type="ECO:0000313" key="4">
    <source>
        <dbReference type="Proteomes" id="UP000190285"/>
    </source>
</evidence>
<dbReference type="GO" id="GO:0005886">
    <property type="term" value="C:plasma membrane"/>
    <property type="evidence" value="ECO:0007669"/>
    <property type="project" value="UniProtKB-SubCell"/>
</dbReference>
<reference evidence="3 4" key="1">
    <citation type="submission" date="2017-02" db="EMBL/GenBank/DDBJ databases">
        <authorList>
            <person name="Peterson S.W."/>
        </authorList>
    </citation>
    <scope>NUCLEOTIDE SEQUENCE [LARGE SCALE GENOMIC DNA]</scope>
    <source>
        <strain evidence="3 4">M1</strain>
    </source>
</reference>
<dbReference type="EMBL" id="FUZT01000008">
    <property type="protein sequence ID" value="SKC78806.1"/>
    <property type="molecule type" value="Genomic_DNA"/>
</dbReference>
<name>A0A1T5LS51_9FIRM</name>
<feature type="transmembrane region" description="Helical" evidence="2">
    <location>
        <begin position="32"/>
        <end position="49"/>
    </location>
</feature>
<dbReference type="Proteomes" id="UP000190285">
    <property type="component" value="Unassembled WGS sequence"/>
</dbReference>
<protein>
    <submittedName>
        <fullName evidence="3">Small basic protein</fullName>
    </submittedName>
</protein>
<feature type="transmembrane region" description="Helical" evidence="2">
    <location>
        <begin position="5"/>
        <end position="26"/>
    </location>
</feature>
<keyword evidence="1 2" id="KW-0472">Membrane</keyword>
<keyword evidence="1 2" id="KW-0812">Transmembrane</keyword>
<dbReference type="Pfam" id="PF06947">
    <property type="entry name" value="DUF1290"/>
    <property type="match status" value="1"/>
</dbReference>